<dbReference type="EMBL" id="CP000125">
    <property type="protein sequence ID" value="ABA53499.1"/>
    <property type="molecule type" value="Genomic_DNA"/>
</dbReference>
<organism evidence="1 2">
    <name type="scientific">Burkholderia pseudomallei (strain 1710b)</name>
    <dbReference type="NCBI Taxonomy" id="320372"/>
    <lineage>
        <taxon>Bacteria</taxon>
        <taxon>Pseudomonadati</taxon>
        <taxon>Pseudomonadota</taxon>
        <taxon>Betaproteobacteria</taxon>
        <taxon>Burkholderiales</taxon>
        <taxon>Burkholderiaceae</taxon>
        <taxon>Burkholderia</taxon>
        <taxon>pseudomallei group</taxon>
    </lineage>
</organism>
<evidence type="ECO:0000313" key="1">
    <source>
        <dbReference type="EMBL" id="ABA53499.1"/>
    </source>
</evidence>
<dbReference type="AlphaFoldDB" id="Q3JLJ6"/>
<sequence length="112" mass="12617">MPYRLTVMAQSRHKVRSTVKFRHHSSEFAMKAEAVLPDHVNRVEIDGVSIRKGTVAAFLASARVWTDAQAAAHAREEAERDLLDTLPSLRVLGLFDVLEIRDARLRAFVDAH</sequence>
<proteinExistence type="predicted"/>
<evidence type="ECO:0000313" key="2">
    <source>
        <dbReference type="Proteomes" id="UP000002700"/>
    </source>
</evidence>
<dbReference type="HOGENOM" id="CLU_168270_0_0_4"/>
<accession>Q3JLJ6</accession>
<protein>
    <recommendedName>
        <fullName evidence="3">Preprotein translocase subunit SecD</fullName>
    </recommendedName>
</protein>
<evidence type="ECO:0008006" key="3">
    <source>
        <dbReference type="Google" id="ProtNLM"/>
    </source>
</evidence>
<name>Q3JLJ6_BURP1</name>
<dbReference type="Proteomes" id="UP000002700">
    <property type="component" value="Chromosome II"/>
</dbReference>
<reference evidence="1 2" key="1">
    <citation type="submission" date="2005-09" db="EMBL/GenBank/DDBJ databases">
        <authorList>
            <person name="Woods D.E."/>
            <person name="Nierman W.C."/>
        </authorList>
    </citation>
    <scope>NUCLEOTIDE SEQUENCE [LARGE SCALE GENOMIC DNA]</scope>
    <source>
        <strain evidence="1 2">1710b</strain>
    </source>
</reference>
<dbReference type="KEGG" id="bpm:BURPS1710b_A0398"/>
<dbReference type="EnsemblBacteria" id="ABA53499">
    <property type="protein sequence ID" value="ABA53499"/>
    <property type="gene ID" value="BURPS1710b_A0398"/>
</dbReference>
<gene>
    <name evidence="1" type="ordered locus">BURPS1710b_A0398</name>
</gene>